<dbReference type="GO" id="GO:0005640">
    <property type="term" value="C:nuclear outer membrane"/>
    <property type="evidence" value="ECO:0007669"/>
    <property type="project" value="TreeGrafter"/>
</dbReference>
<feature type="compositionally biased region" description="Basic and acidic residues" evidence="6">
    <location>
        <begin position="285"/>
        <end position="300"/>
    </location>
</feature>
<evidence type="ECO:0000256" key="2">
    <source>
        <dbReference type="ARBA" id="ARBA00022692"/>
    </source>
</evidence>
<reference evidence="7" key="1">
    <citation type="journal article" date="2023" name="IScience">
        <title>Live-bearing cockroach genome reveals convergent evolutionary mechanisms linked to viviparity in insects and beyond.</title>
        <authorList>
            <person name="Fouks B."/>
            <person name="Harrison M.C."/>
            <person name="Mikhailova A.A."/>
            <person name="Marchal E."/>
            <person name="English S."/>
            <person name="Carruthers M."/>
            <person name="Jennings E.C."/>
            <person name="Chiamaka E.L."/>
            <person name="Frigard R.A."/>
            <person name="Pippel M."/>
            <person name="Attardo G.M."/>
            <person name="Benoit J.B."/>
            <person name="Bornberg-Bauer E."/>
            <person name="Tobe S.S."/>
        </authorList>
    </citation>
    <scope>NUCLEOTIDE SEQUENCE</scope>
    <source>
        <strain evidence="7">Stay&amp;Tobe</strain>
    </source>
</reference>
<feature type="compositionally biased region" description="Basic and acidic residues" evidence="6">
    <location>
        <begin position="14"/>
        <end position="26"/>
    </location>
</feature>
<dbReference type="GO" id="GO:0051015">
    <property type="term" value="F:actin filament binding"/>
    <property type="evidence" value="ECO:0007669"/>
    <property type="project" value="TreeGrafter"/>
</dbReference>
<evidence type="ECO:0000256" key="3">
    <source>
        <dbReference type="ARBA" id="ARBA00022737"/>
    </source>
</evidence>
<keyword evidence="5" id="KW-0472">Membrane</keyword>
<dbReference type="GO" id="GO:0005737">
    <property type="term" value="C:cytoplasm"/>
    <property type="evidence" value="ECO:0007669"/>
    <property type="project" value="TreeGrafter"/>
</dbReference>
<evidence type="ECO:0000256" key="6">
    <source>
        <dbReference type="SAM" id="MobiDB-lite"/>
    </source>
</evidence>
<evidence type="ECO:0000256" key="5">
    <source>
        <dbReference type="ARBA" id="ARBA00023136"/>
    </source>
</evidence>
<reference evidence="7" key="2">
    <citation type="submission" date="2023-05" db="EMBL/GenBank/DDBJ databases">
        <authorList>
            <person name="Fouks B."/>
        </authorList>
    </citation>
    <scope>NUCLEOTIDE SEQUENCE</scope>
    <source>
        <strain evidence="7">Stay&amp;Tobe</strain>
        <tissue evidence="7">Testes</tissue>
    </source>
</reference>
<dbReference type="Proteomes" id="UP001233999">
    <property type="component" value="Unassembled WGS sequence"/>
</dbReference>
<comment type="caution">
    <text evidence="7">The sequence shown here is derived from an EMBL/GenBank/DDBJ whole genome shotgun (WGS) entry which is preliminary data.</text>
</comment>
<evidence type="ECO:0000256" key="1">
    <source>
        <dbReference type="ARBA" id="ARBA00004370"/>
    </source>
</evidence>
<keyword evidence="2" id="KW-0812">Transmembrane</keyword>
<comment type="subcellular location">
    <subcellularLocation>
        <location evidence="1">Membrane</location>
    </subcellularLocation>
</comment>
<dbReference type="InterPro" id="IPR052403">
    <property type="entry name" value="LINC-complex_assoc"/>
</dbReference>
<evidence type="ECO:0008006" key="9">
    <source>
        <dbReference type="Google" id="ProtNLM"/>
    </source>
</evidence>
<organism evidence="7 8">
    <name type="scientific">Diploptera punctata</name>
    <name type="common">Pacific beetle cockroach</name>
    <dbReference type="NCBI Taxonomy" id="6984"/>
    <lineage>
        <taxon>Eukaryota</taxon>
        <taxon>Metazoa</taxon>
        <taxon>Ecdysozoa</taxon>
        <taxon>Arthropoda</taxon>
        <taxon>Hexapoda</taxon>
        <taxon>Insecta</taxon>
        <taxon>Pterygota</taxon>
        <taxon>Neoptera</taxon>
        <taxon>Polyneoptera</taxon>
        <taxon>Dictyoptera</taxon>
        <taxon>Blattodea</taxon>
        <taxon>Blaberoidea</taxon>
        <taxon>Blaberidae</taxon>
        <taxon>Diplopterinae</taxon>
        <taxon>Diploptera</taxon>
    </lineage>
</organism>
<feature type="region of interest" description="Disordered" evidence="6">
    <location>
        <begin position="1"/>
        <end position="26"/>
    </location>
</feature>
<sequence>MRYVPVSDSVSKATSDKQTDLTEKKRFTSDDEIERGLKKLGKMVAAQAVKNYRKKKKAERISQLVKYRKKKTAVSLTDYPSRDNKKLATHTDENEGEKQSSEDSCSTQRDSMIRKDLPKEKKRKDLQIIQSSESEPVSLEPEPEISALITKESSVTNISPSSEIDPEIFGTSVVMRYVPVSDSVSKATSDKQTDLTEKKRFTSDDEIERGLKKLGKMVAAQAVKNYRKKKKKAEISQLVKYRKKKTAVSLTDYPSRDNKKLATHTDENEGEKQSSEDSCSTQRDSMIRKDLPKEKKRKDLQIIQSSESEPVSLEPEPEISALITKESSVTNISPSSEIDPEIFGTSVSVVMLPDVKHSEVSDKKKNSKRTFKIPKSKSDLGPVVQTDTFQPISSEEILLSNRPLYSEIIKSTPKHDEQLELLTDERKTTYPEKDEQLESDKMSFDPSKIRGEAMSQHAEKEDQSDKFHDVSKFEVPEDKPEALPKEKSVVVIVVQPTQPSSEEITQVKWNKANNIISKCIKNLQNAKETTHMSGILCLATLEEIVTEESVEQQSENVQRNLNLLRSAVGTKDVIFIQKTVITTMETISTWLQTIEYRVHLSRQNMNTSPSVNKVKEYNDLRAEISHIEESVGELGGVLDTASEICNNEDKIKMHEYITTLKDQMKAVEEMAQQIEQKVTNDFTHWEEFLNGVNNIHVLVQELKQKFEDLVQSDVSAKAKLVELEEIESVNRCHMRKTIRLLSTARNLIKEFPDCDIPPETMTAHETTKILEHNIILVRERLLHLLSLIEDYEQTMKELSQIIDIADVLVESPICVVSLEHLQEEMQKHKKFFVNLSHCRGILKSLEQNLDPYTCASYFQLHQALHCRATVILDKAAYITQQMAMAASRWTVLEQGMKEETGWLQVAHQRVPDLQSVNSSDYDQYINLYQTLSSDVAVHYARIIQLLSIAHRLQELVTCLGLEARYDEHLETILKLQDDVNTNLQRLLTFRDTWTLHEVMINKLEYWMREAEQDLDAMSAHSVTTGGNMRQFWELKAQYEVHNNIHNEAVTTFESAIKIIPVADEVVQRQLNAELEKRWKEVANHDLDLYIERLQVLHDRVGNIEEELGRLGLLSSTEQRK</sequence>
<accession>A0AAD8EIC5</accession>
<dbReference type="PANTHER" id="PTHR47535">
    <property type="entry name" value="MUSCLE-SPECIFIC PROTEIN 300 KDA, ISOFORM G"/>
    <property type="match status" value="1"/>
</dbReference>
<feature type="region of interest" description="Disordered" evidence="6">
    <location>
        <begin position="67"/>
        <end position="143"/>
    </location>
</feature>
<dbReference type="EMBL" id="JASPKZ010004199">
    <property type="protein sequence ID" value="KAJ9590637.1"/>
    <property type="molecule type" value="Genomic_DNA"/>
</dbReference>
<proteinExistence type="predicted"/>
<dbReference type="AlphaFoldDB" id="A0AAD8EIC5"/>
<keyword evidence="8" id="KW-1185">Reference proteome</keyword>
<feature type="compositionally biased region" description="Basic and acidic residues" evidence="6">
    <location>
        <begin position="254"/>
        <end position="275"/>
    </location>
</feature>
<dbReference type="PANTHER" id="PTHR47535:SF10">
    <property type="entry name" value="MUSCLE-SPECIFIC PROTEIN 300 KDA"/>
    <property type="match status" value="1"/>
</dbReference>
<feature type="region of interest" description="Disordered" evidence="6">
    <location>
        <begin position="358"/>
        <end position="384"/>
    </location>
</feature>
<dbReference type="SUPFAM" id="SSF46966">
    <property type="entry name" value="Spectrin repeat"/>
    <property type="match status" value="1"/>
</dbReference>
<feature type="compositionally biased region" description="Low complexity" evidence="6">
    <location>
        <begin position="131"/>
        <end position="143"/>
    </location>
</feature>
<name>A0AAD8EIC5_DIPPU</name>
<dbReference type="Gene3D" id="1.20.58.60">
    <property type="match status" value="1"/>
</dbReference>
<evidence type="ECO:0000313" key="8">
    <source>
        <dbReference type="Proteomes" id="UP001233999"/>
    </source>
</evidence>
<dbReference type="GO" id="GO:0007097">
    <property type="term" value="P:nuclear migration"/>
    <property type="evidence" value="ECO:0007669"/>
    <property type="project" value="TreeGrafter"/>
</dbReference>
<protein>
    <recommendedName>
        <fullName evidence="9">Muscle-specific protein 300</fullName>
    </recommendedName>
</protein>
<evidence type="ECO:0000313" key="7">
    <source>
        <dbReference type="EMBL" id="KAJ9590637.1"/>
    </source>
</evidence>
<evidence type="ECO:0000256" key="4">
    <source>
        <dbReference type="ARBA" id="ARBA00022989"/>
    </source>
</evidence>
<feature type="compositionally biased region" description="Low complexity" evidence="6">
    <location>
        <begin position="305"/>
        <end position="317"/>
    </location>
</feature>
<gene>
    <name evidence="7" type="ORF">L9F63_016308</name>
</gene>
<feature type="compositionally biased region" description="Basic and acidic residues" evidence="6">
    <location>
        <begin position="111"/>
        <end position="126"/>
    </location>
</feature>
<dbReference type="GO" id="GO:0034993">
    <property type="term" value="C:meiotic nuclear membrane microtubule tethering complex"/>
    <property type="evidence" value="ECO:0007669"/>
    <property type="project" value="TreeGrafter"/>
</dbReference>
<keyword evidence="4" id="KW-1133">Transmembrane helix</keyword>
<feature type="compositionally biased region" description="Basic residues" evidence="6">
    <location>
        <begin position="365"/>
        <end position="375"/>
    </location>
</feature>
<feature type="region of interest" description="Disordered" evidence="6">
    <location>
        <begin position="241"/>
        <end position="317"/>
    </location>
</feature>
<keyword evidence="3" id="KW-0677">Repeat</keyword>
<feature type="compositionally biased region" description="Basic and acidic residues" evidence="6">
    <location>
        <begin position="80"/>
        <end position="101"/>
    </location>
</feature>
<feature type="region of interest" description="Disordered" evidence="6">
    <location>
        <begin position="424"/>
        <end position="446"/>
    </location>
</feature>